<comment type="caution">
    <text evidence="1">The sequence shown here is derived from an EMBL/GenBank/DDBJ whole genome shotgun (WGS) entry which is preliminary data.</text>
</comment>
<accession>A0A939EAR2</accession>
<protein>
    <submittedName>
        <fullName evidence="1">Uncharacterized protein</fullName>
    </submittedName>
</protein>
<organism evidence="1 2">
    <name type="scientific">Roseibium aggregatum</name>
    <dbReference type="NCBI Taxonomy" id="187304"/>
    <lineage>
        <taxon>Bacteria</taxon>
        <taxon>Pseudomonadati</taxon>
        <taxon>Pseudomonadota</taxon>
        <taxon>Alphaproteobacteria</taxon>
        <taxon>Hyphomicrobiales</taxon>
        <taxon>Stappiaceae</taxon>
        <taxon>Roseibium</taxon>
    </lineage>
</organism>
<dbReference type="EMBL" id="JAEKJZ010000001">
    <property type="protein sequence ID" value="MBN9669483.1"/>
    <property type="molecule type" value="Genomic_DNA"/>
</dbReference>
<dbReference type="AlphaFoldDB" id="A0A939EAR2"/>
<sequence length="82" mass="9296">MRTFGLLPVFRILECTTSGLVKQAMKGNAAAVTHLRYILGMNRPVGRPRGSRELSPEHKEAIEKRIRDEYQADIDRMAALEN</sequence>
<dbReference type="Proteomes" id="UP000664096">
    <property type="component" value="Unassembled WGS sequence"/>
</dbReference>
<reference evidence="1" key="1">
    <citation type="submission" date="2020-12" db="EMBL/GenBank/DDBJ databases">
        <title>Oil enriched cultivation method for isolating marine PHA-producing bacteria.</title>
        <authorList>
            <person name="Zheng W."/>
            <person name="Yu S."/>
            <person name="Huang Y."/>
        </authorList>
    </citation>
    <scope>NUCLEOTIDE SEQUENCE</scope>
    <source>
        <strain evidence="1">SY-2-12</strain>
    </source>
</reference>
<evidence type="ECO:0000313" key="1">
    <source>
        <dbReference type="EMBL" id="MBN9669483.1"/>
    </source>
</evidence>
<name>A0A939EAR2_9HYPH</name>
<evidence type="ECO:0000313" key="2">
    <source>
        <dbReference type="Proteomes" id="UP000664096"/>
    </source>
</evidence>
<proteinExistence type="predicted"/>
<gene>
    <name evidence="1" type="ORF">JF539_03965</name>
</gene>
<dbReference type="RefSeq" id="WP_207139045.1">
    <property type="nucleotide sequence ID" value="NZ_JAEKJZ010000001.1"/>
</dbReference>